<keyword evidence="5 7" id="KW-0472">Membrane</keyword>
<keyword evidence="2" id="KW-0813">Transport</keyword>
<dbReference type="PIRSF" id="PIRSF006060">
    <property type="entry name" value="AA_transporter"/>
    <property type="match status" value="1"/>
</dbReference>
<evidence type="ECO:0000256" key="1">
    <source>
        <dbReference type="ARBA" id="ARBA00004141"/>
    </source>
</evidence>
<evidence type="ECO:0000256" key="4">
    <source>
        <dbReference type="ARBA" id="ARBA00022989"/>
    </source>
</evidence>
<evidence type="ECO:0000256" key="7">
    <source>
        <dbReference type="SAM" id="Phobius"/>
    </source>
</evidence>
<feature type="transmembrane region" description="Helical" evidence="7">
    <location>
        <begin position="373"/>
        <end position="394"/>
    </location>
</feature>
<feature type="transmembrane region" description="Helical" evidence="7">
    <location>
        <begin position="77"/>
        <end position="103"/>
    </location>
</feature>
<evidence type="ECO:0000313" key="9">
    <source>
        <dbReference type="Proteomes" id="UP000324767"/>
    </source>
</evidence>
<feature type="transmembrane region" description="Helical" evidence="7">
    <location>
        <begin position="199"/>
        <end position="218"/>
    </location>
</feature>
<evidence type="ECO:0000256" key="5">
    <source>
        <dbReference type="ARBA" id="ARBA00023136"/>
    </source>
</evidence>
<dbReference type="Pfam" id="PF13520">
    <property type="entry name" value="AA_permease_2"/>
    <property type="match status" value="2"/>
</dbReference>
<dbReference type="PANTHER" id="PTHR45649:SF11">
    <property type="entry name" value="TRANSPORTER, PUTATIVE (EUROFUNG)-RELATED"/>
    <property type="match status" value="1"/>
</dbReference>
<feature type="transmembrane region" description="Helical" evidence="7">
    <location>
        <begin position="254"/>
        <end position="275"/>
    </location>
</feature>
<feature type="transmembrane region" description="Helical" evidence="7">
    <location>
        <begin position="155"/>
        <end position="187"/>
    </location>
</feature>
<comment type="caution">
    <text evidence="8">The sequence shown here is derived from an EMBL/GenBank/DDBJ whole genome shotgun (WGS) entry which is preliminary data.</text>
</comment>
<keyword evidence="3 7" id="KW-0812">Transmembrane</keyword>
<dbReference type="EMBL" id="VXIT01000008">
    <property type="protein sequence ID" value="KAA6411064.1"/>
    <property type="molecule type" value="Genomic_DNA"/>
</dbReference>
<organism evidence="8 9">
    <name type="scientific">Lasallia pustulata</name>
    <dbReference type="NCBI Taxonomy" id="136370"/>
    <lineage>
        <taxon>Eukaryota</taxon>
        <taxon>Fungi</taxon>
        <taxon>Dikarya</taxon>
        <taxon>Ascomycota</taxon>
        <taxon>Pezizomycotina</taxon>
        <taxon>Lecanoromycetes</taxon>
        <taxon>OSLEUM clade</taxon>
        <taxon>Umbilicariomycetidae</taxon>
        <taxon>Umbilicariales</taxon>
        <taxon>Umbilicariaceae</taxon>
        <taxon>Lasallia</taxon>
    </lineage>
</organism>
<feature type="region of interest" description="Disordered" evidence="6">
    <location>
        <begin position="1"/>
        <end position="33"/>
    </location>
</feature>
<feature type="transmembrane region" description="Helical" evidence="7">
    <location>
        <begin position="109"/>
        <end position="134"/>
    </location>
</feature>
<dbReference type="OrthoDB" id="2417308at2759"/>
<name>A0A5M8PQ60_9LECA</name>
<feature type="transmembrane region" description="Helical" evidence="7">
    <location>
        <begin position="473"/>
        <end position="493"/>
    </location>
</feature>
<keyword evidence="4 7" id="KW-1133">Transmembrane helix</keyword>
<feature type="compositionally biased region" description="Basic and acidic residues" evidence="6">
    <location>
        <begin position="14"/>
        <end position="27"/>
    </location>
</feature>
<dbReference type="Gene3D" id="1.20.1740.10">
    <property type="entry name" value="Amino acid/polyamine transporter I"/>
    <property type="match status" value="1"/>
</dbReference>
<sequence length="513" mass="55823">MAVRNTESHGSLFHGDDSRRTSPEGHGLETGIDVDLRDGDERECLLDRPPELQDSKSNAVLLAQGHKAAMQRSFSPLAALGLGFSITNSWVGYLSCFGQNLAYAGPNSVIFGLLLAAVIQWTISLGLSEIASCFPSSGGQYHFVFILAPKRSKRFAAFVVGWMNILGWSVALSSGVSVVVASITGLVAFWDDTFLVTQWGSYVIYLAVAVLSLSPLFLGPRLIPQILQASLAFSVTGLIIIFCLLLALRKQSQPLSFLLITNGTSGWGIGAAWMLGLGNSMYAFSSTDAVLHIAEEMSHPERRLPQVVNLTMTIGFMTAFPLLLVMMLSMADINAVLQSPLPYAEVFRQITDSKIRGLPYPDFFSHISERYGFPVRTTILALGFCSAYGILYIASTTAFNSIITSAVLFSNITYASPQGLVAARGRKKTLPEHPFDLGRLGYVCNFLSPIFVIIVGVLICFPPELPVTRQNANYTPVVLVGFVVAILGFWVTIGKKFEGPKIDWEVLRSVKVT</sequence>
<feature type="transmembrane region" description="Helical" evidence="7">
    <location>
        <begin position="230"/>
        <end position="248"/>
    </location>
</feature>
<dbReference type="InterPro" id="IPR002293">
    <property type="entry name" value="AA/rel_permease1"/>
</dbReference>
<evidence type="ECO:0000256" key="3">
    <source>
        <dbReference type="ARBA" id="ARBA00022692"/>
    </source>
</evidence>
<feature type="transmembrane region" description="Helical" evidence="7">
    <location>
        <begin position="307"/>
        <end position="331"/>
    </location>
</feature>
<dbReference type="GO" id="GO:0016020">
    <property type="term" value="C:membrane"/>
    <property type="evidence" value="ECO:0007669"/>
    <property type="project" value="UniProtKB-SubCell"/>
</dbReference>
<evidence type="ECO:0000256" key="6">
    <source>
        <dbReference type="SAM" id="MobiDB-lite"/>
    </source>
</evidence>
<dbReference type="GO" id="GO:0022857">
    <property type="term" value="F:transmembrane transporter activity"/>
    <property type="evidence" value="ECO:0007669"/>
    <property type="project" value="InterPro"/>
</dbReference>
<proteinExistence type="predicted"/>
<dbReference type="PANTHER" id="PTHR45649">
    <property type="entry name" value="AMINO-ACID PERMEASE BAT1"/>
    <property type="match status" value="1"/>
</dbReference>
<evidence type="ECO:0000256" key="2">
    <source>
        <dbReference type="ARBA" id="ARBA00022448"/>
    </source>
</evidence>
<accession>A0A5M8PQ60</accession>
<protein>
    <submittedName>
        <fullName evidence="8">HNM1-Choline permease</fullName>
    </submittedName>
</protein>
<reference evidence="8 9" key="1">
    <citation type="submission" date="2019-09" db="EMBL/GenBank/DDBJ databases">
        <title>The hologenome of the rock-dwelling lichen Lasallia pustulata.</title>
        <authorList>
            <person name="Greshake Tzovaras B."/>
            <person name="Segers F."/>
            <person name="Bicker A."/>
            <person name="Dal Grande F."/>
            <person name="Otte J."/>
            <person name="Hankeln T."/>
            <person name="Schmitt I."/>
            <person name="Ebersberger I."/>
        </authorList>
    </citation>
    <scope>NUCLEOTIDE SEQUENCE [LARGE SCALE GENOMIC DNA]</scope>
    <source>
        <strain evidence="8">A1-1</strain>
    </source>
</reference>
<comment type="subcellular location">
    <subcellularLocation>
        <location evidence="1">Membrane</location>
        <topology evidence="1">Multi-pass membrane protein</topology>
    </subcellularLocation>
</comment>
<evidence type="ECO:0000313" key="8">
    <source>
        <dbReference type="EMBL" id="KAA6411064.1"/>
    </source>
</evidence>
<feature type="transmembrane region" description="Helical" evidence="7">
    <location>
        <begin position="440"/>
        <end position="461"/>
    </location>
</feature>
<dbReference type="Proteomes" id="UP000324767">
    <property type="component" value="Unassembled WGS sequence"/>
</dbReference>
<dbReference type="AlphaFoldDB" id="A0A5M8PQ60"/>
<gene>
    <name evidence="8" type="ORF">FRX48_05375</name>
</gene>